<evidence type="ECO:0000256" key="3">
    <source>
        <dbReference type="ARBA" id="ARBA00022737"/>
    </source>
</evidence>
<comment type="similarity">
    <text evidence="1">Belongs to the transferase hexapeptide repeat family.</text>
</comment>
<dbReference type="InterPro" id="IPR018357">
    <property type="entry name" value="Hexapep_transf_CS"/>
</dbReference>
<evidence type="ECO:0000256" key="1">
    <source>
        <dbReference type="ARBA" id="ARBA00007274"/>
    </source>
</evidence>
<keyword evidence="3" id="KW-0677">Repeat</keyword>
<dbReference type="Pfam" id="PF00132">
    <property type="entry name" value="Hexapep"/>
    <property type="match status" value="1"/>
</dbReference>
<evidence type="ECO:0000256" key="5">
    <source>
        <dbReference type="PIRSR" id="PIRSR620019-1"/>
    </source>
</evidence>
<organism evidence="7 8">
    <name type="scientific">Pseudoalteromonas caenipelagi</name>
    <dbReference type="NCBI Taxonomy" id="2726988"/>
    <lineage>
        <taxon>Bacteria</taxon>
        <taxon>Pseudomonadati</taxon>
        <taxon>Pseudomonadota</taxon>
        <taxon>Gammaproteobacteria</taxon>
        <taxon>Alteromonadales</taxon>
        <taxon>Pseudoalteromonadaceae</taxon>
        <taxon>Pseudoalteromonas</taxon>
    </lineage>
</organism>
<keyword evidence="4" id="KW-0012">Acyltransferase</keyword>
<dbReference type="InterPro" id="IPR011004">
    <property type="entry name" value="Trimer_LpxA-like_sf"/>
</dbReference>
<accession>A0A849VIX5</accession>
<dbReference type="CDD" id="cd03360">
    <property type="entry name" value="LbH_AT_putative"/>
    <property type="match status" value="1"/>
</dbReference>
<reference evidence="7 8" key="1">
    <citation type="submission" date="2020-04" db="EMBL/GenBank/DDBJ databases">
        <title>Pseudoalteromonas caenipelagi sp. nov., isolated from a tidal flat.</title>
        <authorList>
            <person name="Park S."/>
            <person name="Yoon J.-H."/>
        </authorList>
    </citation>
    <scope>NUCLEOTIDE SEQUENCE [LARGE SCALE GENOMIC DNA]</scope>
    <source>
        <strain evidence="7 8">JBTF-M23</strain>
    </source>
</reference>
<keyword evidence="2 7" id="KW-0808">Transferase</keyword>
<dbReference type="AlphaFoldDB" id="A0A849VIX5"/>
<dbReference type="PROSITE" id="PS00101">
    <property type="entry name" value="HEXAPEP_TRANSFERASES"/>
    <property type="match status" value="1"/>
</dbReference>
<dbReference type="InterPro" id="IPR050179">
    <property type="entry name" value="Trans_hexapeptide_repeat"/>
</dbReference>
<dbReference type="SUPFAM" id="SSF51161">
    <property type="entry name" value="Trimeric LpxA-like enzymes"/>
    <property type="match status" value="1"/>
</dbReference>
<dbReference type="Gene3D" id="2.160.10.10">
    <property type="entry name" value="Hexapeptide repeat proteins"/>
    <property type="match status" value="1"/>
</dbReference>
<evidence type="ECO:0000313" key="7">
    <source>
        <dbReference type="EMBL" id="NOU51774.1"/>
    </source>
</evidence>
<feature type="binding site" evidence="6">
    <location>
        <position position="71"/>
    </location>
    <ligand>
        <name>substrate</name>
    </ligand>
</feature>
<dbReference type="Gene3D" id="3.40.50.20">
    <property type="match status" value="1"/>
</dbReference>
<evidence type="ECO:0000313" key="8">
    <source>
        <dbReference type="Proteomes" id="UP000586305"/>
    </source>
</evidence>
<protein>
    <submittedName>
        <fullName evidence="7">Acetyltransferase</fullName>
    </submittedName>
</protein>
<feature type="active site" description="Proton acceptor" evidence="5">
    <location>
        <position position="141"/>
    </location>
</feature>
<dbReference type="Proteomes" id="UP000586305">
    <property type="component" value="Unassembled WGS sequence"/>
</dbReference>
<proteinExistence type="inferred from homology"/>
<evidence type="ECO:0000256" key="4">
    <source>
        <dbReference type="ARBA" id="ARBA00023315"/>
    </source>
</evidence>
<name>A0A849VIX5_9GAMM</name>
<feature type="site" description="Increases basicity of active site His" evidence="5">
    <location>
        <position position="142"/>
    </location>
</feature>
<sequence>MSKISYLMLGAGGHAAVLADILYSQGKELVGVVAPEVVAGHGIFTSVRHFDSDDAVLDFNPKDVLLVNGIGAMPRKSLRRLLYNRYRDLGYSFATIVADSAIVSEHAVLEAGAQVMQSAVINIGSRIGENSIVNTSATVEHDCDIGEHCHIAPGATLSGQVKLEKYVHVATGASVINNVTVGVGSIIGVGANVTQSIPSGKVVYGAKNFCKGRDDEY</sequence>
<dbReference type="PANTHER" id="PTHR43300">
    <property type="entry name" value="ACETYLTRANSFERASE"/>
    <property type="match status" value="1"/>
</dbReference>
<gene>
    <name evidence="7" type="ORF">HG263_14650</name>
</gene>
<dbReference type="EMBL" id="JABBPG010000006">
    <property type="protein sequence ID" value="NOU51774.1"/>
    <property type="molecule type" value="Genomic_DNA"/>
</dbReference>
<keyword evidence="8" id="KW-1185">Reference proteome</keyword>
<evidence type="ECO:0000256" key="2">
    <source>
        <dbReference type="ARBA" id="ARBA00022679"/>
    </source>
</evidence>
<dbReference type="InterPro" id="IPR020019">
    <property type="entry name" value="AcTrfase_PglD-like"/>
</dbReference>
<feature type="binding site" evidence="6">
    <location>
        <position position="150"/>
    </location>
    <ligand>
        <name>acetyl-CoA</name>
        <dbReference type="ChEBI" id="CHEBI:57288"/>
    </ligand>
</feature>
<dbReference type="NCBIfam" id="TIGR03570">
    <property type="entry name" value="NeuD_NnaD"/>
    <property type="match status" value="1"/>
</dbReference>
<comment type="caution">
    <text evidence="7">The sequence shown here is derived from an EMBL/GenBank/DDBJ whole genome shotgun (WGS) entry which is preliminary data.</text>
</comment>
<dbReference type="PANTHER" id="PTHR43300:SF7">
    <property type="entry name" value="UDP-N-ACETYLBACILLOSAMINE N-ACETYLTRANSFERASE"/>
    <property type="match status" value="1"/>
</dbReference>
<dbReference type="InterPro" id="IPR001451">
    <property type="entry name" value="Hexapep"/>
</dbReference>
<evidence type="ECO:0000256" key="6">
    <source>
        <dbReference type="PIRSR" id="PIRSR620019-2"/>
    </source>
</evidence>
<dbReference type="RefSeq" id="WP_171626832.1">
    <property type="nucleotide sequence ID" value="NZ_JABBPG010000006.1"/>
</dbReference>
<dbReference type="GO" id="GO:0016746">
    <property type="term" value="F:acyltransferase activity"/>
    <property type="evidence" value="ECO:0007669"/>
    <property type="project" value="UniProtKB-KW"/>
</dbReference>